<dbReference type="GO" id="GO:0005666">
    <property type="term" value="C:RNA polymerase III complex"/>
    <property type="evidence" value="ECO:0007669"/>
    <property type="project" value="UniProtKB-UniRule"/>
</dbReference>
<dbReference type="GO" id="GO:0003697">
    <property type="term" value="F:single-stranded DNA binding"/>
    <property type="evidence" value="ECO:0007669"/>
    <property type="project" value="UniProtKB-UniRule"/>
</dbReference>
<dbReference type="InterPro" id="IPR008806">
    <property type="entry name" value="RNA_pol_III_Rpc82_C"/>
</dbReference>
<keyword evidence="5 8" id="KW-0804">Transcription</keyword>
<evidence type="ECO:0000259" key="11">
    <source>
        <dbReference type="Pfam" id="PF22536"/>
    </source>
</evidence>
<reference evidence="12 13" key="1">
    <citation type="submission" date="2019-09" db="EMBL/GenBank/DDBJ databases">
        <title>Draft genome of the ectomycorrhizal ascomycete Sphaerosporella brunnea.</title>
        <authorList>
            <consortium name="DOE Joint Genome Institute"/>
            <person name="Benucci G.M."/>
            <person name="Marozzi G."/>
            <person name="Antonielli L."/>
            <person name="Sanchez S."/>
            <person name="Marco P."/>
            <person name="Wang X."/>
            <person name="Falini L.B."/>
            <person name="Barry K."/>
            <person name="Haridas S."/>
            <person name="Lipzen A."/>
            <person name="Labutti K."/>
            <person name="Grigoriev I.V."/>
            <person name="Murat C."/>
            <person name="Martin F."/>
            <person name="Albertini E."/>
            <person name="Donnini D."/>
            <person name="Bonito G."/>
        </authorList>
    </citation>
    <scope>NUCLEOTIDE SEQUENCE [LARGE SCALE GENOMIC DNA]</scope>
    <source>
        <strain evidence="12 13">Sb_GMNB300</strain>
    </source>
</reference>
<feature type="compositionally biased region" description="Basic and acidic residues" evidence="9">
    <location>
        <begin position="307"/>
        <end position="318"/>
    </location>
</feature>
<comment type="similarity">
    <text evidence="2 8">Belongs to the RNA polymerase beta chain family.</text>
</comment>
<evidence type="ECO:0000256" key="6">
    <source>
        <dbReference type="ARBA" id="ARBA00023242"/>
    </source>
</evidence>
<dbReference type="InParanoid" id="A0A5J5F8N0"/>
<dbReference type="PANTHER" id="PTHR12949">
    <property type="entry name" value="RNA POLYMERASE III DNA DIRECTED -RELATED"/>
    <property type="match status" value="1"/>
</dbReference>
<comment type="subunit">
    <text evidence="3 8">Component of the RNA polymerase III (Pol III) complex consisting of 17 subunits.</text>
</comment>
<organism evidence="12 13">
    <name type="scientific">Sphaerosporella brunnea</name>
    <dbReference type="NCBI Taxonomy" id="1250544"/>
    <lineage>
        <taxon>Eukaryota</taxon>
        <taxon>Fungi</taxon>
        <taxon>Dikarya</taxon>
        <taxon>Ascomycota</taxon>
        <taxon>Pezizomycotina</taxon>
        <taxon>Pezizomycetes</taxon>
        <taxon>Pezizales</taxon>
        <taxon>Pyronemataceae</taxon>
        <taxon>Sphaerosporella</taxon>
    </lineage>
</organism>
<dbReference type="PANTHER" id="PTHR12949:SF0">
    <property type="entry name" value="DNA-DIRECTED RNA POLYMERASE III SUBUNIT RPC3"/>
    <property type="match status" value="1"/>
</dbReference>
<feature type="domain" description="RNA polymerase III Rpc82 C -terminal" evidence="10">
    <location>
        <begin position="106"/>
        <end position="408"/>
    </location>
</feature>
<dbReference type="OrthoDB" id="272392at2759"/>
<feature type="region of interest" description="Disordered" evidence="9">
    <location>
        <begin position="307"/>
        <end position="363"/>
    </location>
</feature>
<keyword evidence="4 8" id="KW-0240">DNA-directed RNA polymerase</keyword>
<evidence type="ECO:0000256" key="9">
    <source>
        <dbReference type="SAM" id="MobiDB-lite"/>
    </source>
</evidence>
<dbReference type="InterPro" id="IPR055207">
    <property type="entry name" value="POLR3C_WHD"/>
</dbReference>
<dbReference type="Pfam" id="PF05645">
    <property type="entry name" value="RNA_pol_Rpc82"/>
    <property type="match status" value="1"/>
</dbReference>
<evidence type="ECO:0000256" key="8">
    <source>
        <dbReference type="RuleBase" id="RU367076"/>
    </source>
</evidence>
<dbReference type="InterPro" id="IPR036388">
    <property type="entry name" value="WH-like_DNA-bd_sf"/>
</dbReference>
<evidence type="ECO:0000256" key="4">
    <source>
        <dbReference type="ARBA" id="ARBA00022478"/>
    </source>
</evidence>
<keyword evidence="6 8" id="KW-0539">Nucleus</keyword>
<evidence type="ECO:0000313" key="13">
    <source>
        <dbReference type="Proteomes" id="UP000326924"/>
    </source>
</evidence>
<evidence type="ECO:0000256" key="1">
    <source>
        <dbReference type="ARBA" id="ARBA00004123"/>
    </source>
</evidence>
<protein>
    <recommendedName>
        <fullName evidence="8">DNA-directed RNA polymerase III subunit RPC3</fullName>
        <shortName evidence="8">RNA polymerase III subunit C3</shortName>
    </recommendedName>
</protein>
<dbReference type="GO" id="GO:0006351">
    <property type="term" value="P:DNA-templated transcription"/>
    <property type="evidence" value="ECO:0007669"/>
    <property type="project" value="InterPro"/>
</dbReference>
<evidence type="ECO:0000256" key="5">
    <source>
        <dbReference type="ARBA" id="ARBA00023163"/>
    </source>
</evidence>
<comment type="caution">
    <text evidence="12">The sequence shown here is derived from an EMBL/GenBank/DDBJ whole genome shotgun (WGS) entry which is preliminary data.</text>
</comment>
<dbReference type="Proteomes" id="UP000326924">
    <property type="component" value="Unassembled WGS sequence"/>
</dbReference>
<sequence>MPTHPTTIENGEANPCGLIQQHLVVHFTHIEGGSPVTYYECNWAQAYELLHAGRIIRVTEERFGSDGALIASNMLQLARKARDAESTAAIEADAPITSVETLKEVMMNMLKERFLVEVKQHHMQSKTDVENNVRAELVQKLRKNHTSELKLMKEVNSLVKAKLKEMEIGDVSEKSGLKRKAASAGGRAKKRKKVSIYDEEEEELDWEIDENLVLRINHEKFRVIFRNQELVSLAEQRLGKATAQVYGEFLKRIEPKIFRCRDNVGEEEETDDDDKPQKTIKLSCLELSRNFNRDINLEGSIALPPKEVKAKARKRSYEDSDDDMTIRNGSSKPNGKSRHGSNESDGESEEEDEWAEEDGDMDPDAAEKRKRMTLIKQHLMLLAEDSYRFLTNEGNRGMGEWSVNYKELGKTMRNLELEKIVEERFESTGTRLLRIIKDKGKLDEKQKIANIALLKQNQIRAVLSGLHECGHIELQEVPKALPPQATRCYFLWFFDEQRANSLLLSDVYKAMSRNIQRAMVEKEKRKHLIEKSERSDVKANYEEYMTKNEKRELEIWRSREERLLAQLMRLDRIVMILRDY</sequence>
<comment type="subcellular location">
    <subcellularLocation>
        <location evidence="1 8">Nucleus</location>
    </subcellularLocation>
</comment>
<evidence type="ECO:0000313" key="12">
    <source>
        <dbReference type="EMBL" id="KAA8913231.1"/>
    </source>
</evidence>
<keyword evidence="13" id="KW-1185">Reference proteome</keyword>
<evidence type="ECO:0000256" key="2">
    <source>
        <dbReference type="ARBA" id="ARBA00006835"/>
    </source>
</evidence>
<dbReference type="AlphaFoldDB" id="A0A5J5F8N0"/>
<gene>
    <name evidence="12" type="ORF">FN846DRAFT_886683</name>
</gene>
<dbReference type="EMBL" id="VXIS01000016">
    <property type="protein sequence ID" value="KAA8913231.1"/>
    <property type="molecule type" value="Genomic_DNA"/>
</dbReference>
<evidence type="ECO:0000256" key="3">
    <source>
        <dbReference type="ARBA" id="ARBA00011206"/>
    </source>
</evidence>
<dbReference type="InterPro" id="IPR039748">
    <property type="entry name" value="RPC3"/>
</dbReference>
<feature type="compositionally biased region" description="Acidic residues" evidence="9">
    <location>
        <begin position="344"/>
        <end position="363"/>
    </location>
</feature>
<name>A0A5J5F8N0_9PEZI</name>
<feature type="domain" description="DNA-directed RNA polymerase III subunit RPC3 winged-helix" evidence="11">
    <location>
        <begin position="417"/>
        <end position="493"/>
    </location>
</feature>
<evidence type="ECO:0000256" key="7">
    <source>
        <dbReference type="ARBA" id="ARBA00025127"/>
    </source>
</evidence>
<comment type="function">
    <text evidence="7 8">DNA-dependent RNA polymerase catalyzes the transcription of DNA into RNA using the four ribonucleoside triphosphates as substrates. Specific core component of RNA polymerase III which synthesizes small RNAs, such as 5S rRNA and tRNAs.</text>
</comment>
<dbReference type="Pfam" id="PF22536">
    <property type="entry name" value="WHD_POLR3C"/>
    <property type="match status" value="1"/>
</dbReference>
<proteinExistence type="inferred from homology"/>
<dbReference type="Gene3D" id="1.10.10.10">
    <property type="entry name" value="Winged helix-like DNA-binding domain superfamily/Winged helix DNA-binding domain"/>
    <property type="match status" value="1"/>
</dbReference>
<evidence type="ECO:0000259" key="10">
    <source>
        <dbReference type="Pfam" id="PF05645"/>
    </source>
</evidence>
<accession>A0A5J5F8N0</accession>
<dbReference type="FunCoup" id="A0A5J5F8N0">
    <property type="interactions" value="467"/>
</dbReference>